<dbReference type="EMBL" id="BMAR01000001">
    <property type="protein sequence ID" value="GFR41428.1"/>
    <property type="molecule type" value="Genomic_DNA"/>
</dbReference>
<dbReference type="GO" id="GO:1901259">
    <property type="term" value="P:chloroplast rRNA processing"/>
    <property type="evidence" value="ECO:0007669"/>
    <property type="project" value="TreeGrafter"/>
</dbReference>
<organism evidence="2 3">
    <name type="scientific">Astrephomene gubernaculifera</name>
    <dbReference type="NCBI Taxonomy" id="47775"/>
    <lineage>
        <taxon>Eukaryota</taxon>
        <taxon>Viridiplantae</taxon>
        <taxon>Chlorophyta</taxon>
        <taxon>core chlorophytes</taxon>
        <taxon>Chlorophyceae</taxon>
        <taxon>CS clade</taxon>
        <taxon>Chlamydomonadales</taxon>
        <taxon>Astrephomenaceae</taxon>
        <taxon>Astrephomene</taxon>
    </lineage>
</organism>
<keyword evidence="3" id="KW-1185">Reference proteome</keyword>
<proteinExistence type="predicted"/>
<evidence type="ECO:0000313" key="2">
    <source>
        <dbReference type="EMBL" id="GFR41428.1"/>
    </source>
</evidence>
<dbReference type="GO" id="GO:0000963">
    <property type="term" value="P:mitochondrial RNA processing"/>
    <property type="evidence" value="ECO:0007669"/>
    <property type="project" value="TreeGrafter"/>
</dbReference>
<dbReference type="GO" id="GO:0003723">
    <property type="term" value="F:RNA binding"/>
    <property type="evidence" value="ECO:0007669"/>
    <property type="project" value="TreeGrafter"/>
</dbReference>
<dbReference type="SMART" id="SM00952">
    <property type="entry name" value="RAP"/>
    <property type="match status" value="1"/>
</dbReference>
<evidence type="ECO:0000259" key="1">
    <source>
        <dbReference type="PROSITE" id="PS51286"/>
    </source>
</evidence>
<dbReference type="PROSITE" id="PS51286">
    <property type="entry name" value="RAP"/>
    <property type="match status" value="1"/>
</dbReference>
<evidence type="ECO:0000313" key="3">
    <source>
        <dbReference type="Proteomes" id="UP001054857"/>
    </source>
</evidence>
<dbReference type="GO" id="GO:0005759">
    <property type="term" value="C:mitochondrial matrix"/>
    <property type="evidence" value="ECO:0007669"/>
    <property type="project" value="TreeGrafter"/>
</dbReference>
<gene>
    <name evidence="2" type="ORF">Agub_g2115</name>
</gene>
<feature type="domain" description="RAP" evidence="1">
    <location>
        <begin position="748"/>
        <end position="811"/>
    </location>
</feature>
<dbReference type="GO" id="GO:0035770">
    <property type="term" value="C:ribonucleoprotein granule"/>
    <property type="evidence" value="ECO:0007669"/>
    <property type="project" value="TreeGrafter"/>
</dbReference>
<reference evidence="2 3" key="1">
    <citation type="journal article" date="2021" name="Sci. Rep.">
        <title>Genome sequencing of the multicellular alga Astrephomene provides insights into convergent evolution of germ-soma differentiation.</title>
        <authorList>
            <person name="Yamashita S."/>
            <person name="Yamamoto K."/>
            <person name="Matsuzaki R."/>
            <person name="Suzuki S."/>
            <person name="Yamaguchi H."/>
            <person name="Hirooka S."/>
            <person name="Minakuchi Y."/>
            <person name="Miyagishima S."/>
            <person name="Kawachi M."/>
            <person name="Toyoda A."/>
            <person name="Nozaki H."/>
        </authorList>
    </citation>
    <scope>NUCLEOTIDE SEQUENCE [LARGE SCALE GENOMIC DNA]</scope>
    <source>
        <strain evidence="2 3">NIES-4017</strain>
    </source>
</reference>
<accession>A0AAD3DH32</accession>
<dbReference type="AlphaFoldDB" id="A0AAD3DH32"/>
<sequence length="833" mass="90488">MLPRLRLWCFARSLRAQTAGINQSTSNCSDVDNHGVSDCKLEREVLPILWTFTARTNVWAWIGGGLLHQAFNYVPARGLAGVASSPSRTLQSSIRTRADTTFAEFSRAVKLPTRNADDLHRTLDKLSAAYLPLVPRLTEAHHCTIPLWACAKAGYWEGPLVTALLERLGQDGGKLLGQATGQNHANLWWSISKAPRNVVMAADGPLHASAASILRMSAYQFSSQDCSNILLACARLQRCHTPLLHHLTACLVVNQSEAACQALANSFYALGELAEDCGHKPQEQDLQNLAGAMLARLQSTPGQRPQGQDKALKQDQVFNPQQLANVLLGCVKLGSKDTSLLRPLAAAAGQAAGSMTEQSLSISLYALAVLGCSGGEYSIAVRQLCSEVHRRLRCRFARLFVPQSLSNILWALERLRPDDKEALMEALAAECRRRQFAGFKPQELSNAAWALAKMGYSVGPTRNRREHDWYKAAAEAASKPAVMKGARAQSWSNLWYALALVRHHPGPGLLLAMQADMHQNALRSSAGFQECANLLWSLASLGLYDQRLVDALGERMGELLGRQQGDKGGKGPTNQELANSLWALAVMGPDVLSRHSGLVEGLLREVVRRWEQQGSVGFEREELAQLWQVQQELEHLQRINKSQLHAVLAAGVQGAGSLLRAMEQAVKAARTAHALATTQLEAQVVQAVARLKQLLASGLGLLGPNANPVSGSSCPAGPAILAMLPEHRVDGVCGTVDIVLELAGGRRVAVEVDGPWHFLANHPHTRTKDGSTQLRDRHLERVFGAGNVVSVPYWEWNELKGAEAREQYLCNLLGLALSGNGSLAVDPGHKELP</sequence>
<dbReference type="Pfam" id="PF08373">
    <property type="entry name" value="RAP"/>
    <property type="match status" value="1"/>
</dbReference>
<dbReference type="PANTHER" id="PTHR21228">
    <property type="entry name" value="FAST LEU-RICH DOMAIN-CONTAINING"/>
    <property type="match status" value="1"/>
</dbReference>
<dbReference type="PANTHER" id="PTHR21228:SF40">
    <property type="entry name" value="LD45607P"/>
    <property type="match status" value="1"/>
</dbReference>
<dbReference type="GO" id="GO:0009507">
    <property type="term" value="C:chloroplast"/>
    <property type="evidence" value="ECO:0007669"/>
    <property type="project" value="GOC"/>
</dbReference>
<name>A0AAD3DH32_9CHLO</name>
<protein>
    <recommendedName>
        <fullName evidence="1">RAP domain-containing protein</fullName>
    </recommendedName>
</protein>
<comment type="caution">
    <text evidence="2">The sequence shown here is derived from an EMBL/GenBank/DDBJ whole genome shotgun (WGS) entry which is preliminary data.</text>
</comment>
<dbReference type="InterPro" id="IPR013584">
    <property type="entry name" value="RAP"/>
</dbReference>
<dbReference type="InterPro" id="IPR050870">
    <property type="entry name" value="FAST_kinase"/>
</dbReference>
<dbReference type="Proteomes" id="UP001054857">
    <property type="component" value="Unassembled WGS sequence"/>
</dbReference>
<dbReference type="GO" id="GO:0044528">
    <property type="term" value="P:regulation of mitochondrial mRNA stability"/>
    <property type="evidence" value="ECO:0007669"/>
    <property type="project" value="TreeGrafter"/>
</dbReference>